<proteinExistence type="predicted"/>
<gene>
    <name evidence="1" type="ORF">C8N30_1746</name>
</gene>
<organism evidence="1 2">
    <name type="scientific">Sulfitobacter guttiformis</name>
    <dbReference type="NCBI Taxonomy" id="74349"/>
    <lineage>
        <taxon>Bacteria</taxon>
        <taxon>Pseudomonadati</taxon>
        <taxon>Pseudomonadota</taxon>
        <taxon>Alphaproteobacteria</taxon>
        <taxon>Rhodobacterales</taxon>
        <taxon>Roseobacteraceae</taxon>
        <taxon>Sulfitobacter</taxon>
    </lineage>
</organism>
<sequence length="31" mass="3404">MLLPSKITARSMVFIQLTHPPLNVVAENSVP</sequence>
<accession>A0A420DSL4</accession>
<dbReference type="AlphaFoldDB" id="A0A420DSL4"/>
<evidence type="ECO:0000313" key="2">
    <source>
        <dbReference type="Proteomes" id="UP000284407"/>
    </source>
</evidence>
<protein>
    <submittedName>
        <fullName evidence="1">Uncharacterized protein</fullName>
    </submittedName>
</protein>
<evidence type="ECO:0000313" key="1">
    <source>
        <dbReference type="EMBL" id="RKE97153.1"/>
    </source>
</evidence>
<keyword evidence="2" id="KW-1185">Reference proteome</keyword>
<name>A0A420DSL4_9RHOB</name>
<dbReference type="Proteomes" id="UP000284407">
    <property type="component" value="Unassembled WGS sequence"/>
</dbReference>
<reference evidence="1 2" key="1">
    <citation type="submission" date="2018-09" db="EMBL/GenBank/DDBJ databases">
        <title>Genomic Encyclopedia of Archaeal and Bacterial Type Strains, Phase II (KMG-II): from individual species to whole genera.</title>
        <authorList>
            <person name="Goeker M."/>
        </authorList>
    </citation>
    <scope>NUCLEOTIDE SEQUENCE [LARGE SCALE GENOMIC DNA]</scope>
    <source>
        <strain evidence="1 2">DSM 11458</strain>
    </source>
</reference>
<dbReference type="EMBL" id="RAQK01000001">
    <property type="protein sequence ID" value="RKE97153.1"/>
    <property type="molecule type" value="Genomic_DNA"/>
</dbReference>
<comment type="caution">
    <text evidence="1">The sequence shown here is derived from an EMBL/GenBank/DDBJ whole genome shotgun (WGS) entry which is preliminary data.</text>
</comment>